<dbReference type="Proteomes" id="UP000290849">
    <property type="component" value="Unassembled WGS sequence"/>
</dbReference>
<dbReference type="EMBL" id="PYAL01000007">
    <property type="protein sequence ID" value="RXN85129.1"/>
    <property type="molecule type" value="Genomic_DNA"/>
</dbReference>
<evidence type="ECO:0008006" key="4">
    <source>
        <dbReference type="Google" id="ProtNLM"/>
    </source>
</evidence>
<evidence type="ECO:0000256" key="1">
    <source>
        <dbReference type="SAM" id="MobiDB-lite"/>
    </source>
</evidence>
<name>A0A4Q1HEV5_9BURK</name>
<reference evidence="2 3" key="1">
    <citation type="journal article" date="2017" name="Int. J. Syst. Evol. Microbiol.">
        <title>Achromobacter aloeverae sp. nov., isolated from the root of Aloe vera (L.) Burm.f.</title>
        <authorList>
            <person name="Kuncharoen N."/>
            <person name="Muramatsu Y."/>
            <person name="Shibata C."/>
            <person name="Kamakura Y."/>
            <person name="Nakagawa Y."/>
            <person name="Tanasupawat S."/>
        </authorList>
    </citation>
    <scope>NUCLEOTIDE SEQUENCE [LARGE SCALE GENOMIC DNA]</scope>
    <source>
        <strain evidence="2 3">AVA-1</strain>
    </source>
</reference>
<sequence length="532" mass="56342">MTKTMKRTSGLLILLLMLGGGWLEISWYIGKRAQRASQQWVEDADRRLHAAVPGIPLSIEPVSYERGLLSSHARYALRLRLPEVTDVPAPPSSGQDLAWASVDINHGPYPLRPANSLDGKPGARGGALFASSRVVIEIKGAPALAAALDIPQPMPLATIDARVDYAGGATVQWRMPPWRSGTQGPYVNWHGATGQGRLEPDGAMHMTARAEGLTAGTSTTVAENAATESTAAESTATEGTATEGTATESTATEGTATATSALTGLTLKLELAAGDFVLRPGTVDIEIARWRDTFLDDEGKAQSWEARDLHWHSEVTQDSGGQDLRAAYRLGALRIGARALGQGSGRLALTHLDGDALTRAWDNARLLASALVLGQVAPDAVSEAVTNLSRAALALLDHQPRLALEAVTWQPPHGDQATLDMALRMGPAPDHALNISPLWAVLDRMRDFEFKAHVPGALLGDLPGLRAPLLETGFFADDGTGLAAALHAAEDRATINGVEMPTTQWLARYAGTRPAPGPLPQSPAMPTMPARP</sequence>
<organism evidence="2 3">
    <name type="scientific">Achromobacter aloeverae</name>
    <dbReference type="NCBI Taxonomy" id="1750518"/>
    <lineage>
        <taxon>Bacteria</taxon>
        <taxon>Pseudomonadati</taxon>
        <taxon>Pseudomonadota</taxon>
        <taxon>Betaproteobacteria</taxon>
        <taxon>Burkholderiales</taxon>
        <taxon>Alcaligenaceae</taxon>
        <taxon>Achromobacter</taxon>
    </lineage>
</organism>
<proteinExistence type="predicted"/>
<accession>A0A4Q1HEV5</accession>
<protein>
    <recommendedName>
        <fullName evidence="4">DUF945 domain-containing protein</fullName>
    </recommendedName>
</protein>
<evidence type="ECO:0000313" key="3">
    <source>
        <dbReference type="Proteomes" id="UP000290849"/>
    </source>
</evidence>
<keyword evidence="3" id="KW-1185">Reference proteome</keyword>
<gene>
    <name evidence="2" type="ORF">C7R54_21700</name>
</gene>
<dbReference type="AlphaFoldDB" id="A0A4Q1HEV5"/>
<evidence type="ECO:0000313" key="2">
    <source>
        <dbReference type="EMBL" id="RXN85129.1"/>
    </source>
</evidence>
<feature type="region of interest" description="Disordered" evidence="1">
    <location>
        <begin position="218"/>
        <end position="254"/>
    </location>
</feature>
<dbReference type="InterPro" id="IPR010352">
    <property type="entry name" value="DUF945"/>
</dbReference>
<comment type="caution">
    <text evidence="2">The sequence shown here is derived from an EMBL/GenBank/DDBJ whole genome shotgun (WGS) entry which is preliminary data.</text>
</comment>
<dbReference type="Pfam" id="PF06097">
    <property type="entry name" value="DUF945"/>
    <property type="match status" value="1"/>
</dbReference>
<feature type="region of interest" description="Disordered" evidence="1">
    <location>
        <begin position="510"/>
        <end position="532"/>
    </location>
</feature>